<dbReference type="AlphaFoldDB" id="A0A3L7AF55"/>
<name>A0A3L7AF55_9HYPH</name>
<dbReference type="InterPro" id="IPR035917">
    <property type="entry name" value="YjbQ-like_sf"/>
</dbReference>
<dbReference type="PANTHER" id="PTHR30615:SF8">
    <property type="entry name" value="UPF0047 PROTEIN C4A8.02C"/>
    <property type="match status" value="1"/>
</dbReference>
<dbReference type="Pfam" id="PF01894">
    <property type="entry name" value="YjbQ"/>
    <property type="match status" value="1"/>
</dbReference>
<gene>
    <name evidence="2" type="ORF">D9R14_09425</name>
</gene>
<proteinExistence type="inferred from homology"/>
<dbReference type="OrthoDB" id="9801725at2"/>
<accession>A0A3L7AF55</accession>
<dbReference type="SUPFAM" id="SSF111038">
    <property type="entry name" value="YjbQ-like"/>
    <property type="match status" value="1"/>
</dbReference>
<sequence length="155" mass="17107">MTQMRRTPARRAPVTTQAHARLTVETRGQGFTDLTRETAAFLEEIGAGSGLLVLFCRHTSASLTIQENADPDVRRDLLTALDRLAPRDLGWVHDLEGPDDMPAHVRTLVTDSGLFIPVIDGRMVLGTWQGLYLIEHRDAPHAREVALQFTGQAGN</sequence>
<comment type="caution">
    <text evidence="2">The sequence shown here is derived from an EMBL/GenBank/DDBJ whole genome shotgun (WGS) entry which is preliminary data.</text>
</comment>
<evidence type="ECO:0000313" key="2">
    <source>
        <dbReference type="EMBL" id="RLP79053.1"/>
    </source>
</evidence>
<dbReference type="PANTHER" id="PTHR30615">
    <property type="entry name" value="UNCHARACTERIZED PROTEIN YJBQ-RELATED"/>
    <property type="match status" value="1"/>
</dbReference>
<comment type="similarity">
    <text evidence="1">Belongs to the UPF0047 family.</text>
</comment>
<dbReference type="InterPro" id="IPR001602">
    <property type="entry name" value="UPF0047_YjbQ-like"/>
</dbReference>
<evidence type="ECO:0000256" key="1">
    <source>
        <dbReference type="ARBA" id="ARBA00005534"/>
    </source>
</evidence>
<organism evidence="2 3">
    <name type="scientific">Xanthobacter tagetidis</name>
    <dbReference type="NCBI Taxonomy" id="60216"/>
    <lineage>
        <taxon>Bacteria</taxon>
        <taxon>Pseudomonadati</taxon>
        <taxon>Pseudomonadota</taxon>
        <taxon>Alphaproteobacteria</taxon>
        <taxon>Hyphomicrobiales</taxon>
        <taxon>Xanthobacteraceae</taxon>
        <taxon>Xanthobacter</taxon>
    </lineage>
</organism>
<dbReference type="Gene3D" id="2.60.120.460">
    <property type="entry name" value="YjbQ-like"/>
    <property type="match status" value="1"/>
</dbReference>
<dbReference type="EMBL" id="RCTF01000006">
    <property type="protein sequence ID" value="RLP79053.1"/>
    <property type="molecule type" value="Genomic_DNA"/>
</dbReference>
<dbReference type="RefSeq" id="WP_121623069.1">
    <property type="nucleotide sequence ID" value="NZ_JACIIW010000002.1"/>
</dbReference>
<protein>
    <submittedName>
        <fullName evidence="2">YjbQ family protein</fullName>
    </submittedName>
</protein>
<dbReference type="NCBIfam" id="TIGR00149">
    <property type="entry name" value="TIGR00149_YjbQ"/>
    <property type="match status" value="1"/>
</dbReference>
<evidence type="ECO:0000313" key="3">
    <source>
        <dbReference type="Proteomes" id="UP000269692"/>
    </source>
</evidence>
<keyword evidence="3" id="KW-1185">Reference proteome</keyword>
<reference evidence="2 3" key="1">
    <citation type="submission" date="2018-10" db="EMBL/GenBank/DDBJ databases">
        <title>Xanthobacter tagetidis genome sequencing and assembly.</title>
        <authorList>
            <person name="Maclea K.S."/>
            <person name="Goen A.E."/>
            <person name="Fatima S.A."/>
        </authorList>
    </citation>
    <scope>NUCLEOTIDE SEQUENCE [LARGE SCALE GENOMIC DNA]</scope>
    <source>
        <strain evidence="2 3">ATCC 700314</strain>
    </source>
</reference>
<dbReference type="PIRSF" id="PIRSF004681">
    <property type="entry name" value="UCP004681"/>
    <property type="match status" value="1"/>
</dbReference>
<dbReference type="Proteomes" id="UP000269692">
    <property type="component" value="Unassembled WGS sequence"/>
</dbReference>